<name>A0AAW7XI58_9GAMM</name>
<dbReference type="GO" id="GO:0005829">
    <property type="term" value="C:cytosol"/>
    <property type="evidence" value="ECO:0007669"/>
    <property type="project" value="TreeGrafter"/>
</dbReference>
<dbReference type="NCBIfam" id="TIGR03558">
    <property type="entry name" value="oxido_grp_1"/>
    <property type="match status" value="1"/>
</dbReference>
<dbReference type="PANTHER" id="PTHR30137">
    <property type="entry name" value="LUCIFERASE-LIKE MONOOXYGENASE"/>
    <property type="match status" value="1"/>
</dbReference>
<evidence type="ECO:0000313" key="5">
    <source>
        <dbReference type="Proteomes" id="UP001169862"/>
    </source>
</evidence>
<accession>A0AAW7XI58</accession>
<dbReference type="SUPFAM" id="SSF51679">
    <property type="entry name" value="Bacterial luciferase-like"/>
    <property type="match status" value="1"/>
</dbReference>
<comment type="similarity">
    <text evidence="1">To bacterial alkanal monooxygenase alpha and beta chains.</text>
</comment>
<gene>
    <name evidence="4" type="ORF">Q4490_05760</name>
</gene>
<dbReference type="InterPro" id="IPR011251">
    <property type="entry name" value="Luciferase-like_dom"/>
</dbReference>
<keyword evidence="4" id="KW-0560">Oxidoreductase</keyword>
<sequence>MADATHPPKTVSNTPFSVLDLAPILEGQVAADSFNNSLALAQHVDNLGYTRYWVAEHHNMPGIASSATSILISHLAAGTQNIRVGAGGIMLPNHAPLVIAEQFGTLESLYPGRIDLGLGRAPGSDGKTMRALRRQTGSNGDDFPERLEELQRYFFNESDVTAVPGAGLDIPIWLLGSSGFSAQLAGQLGLPYAFAGQFAPGYMMQALGIYRSAFTPSAYLEKPHAMVGMNVVIAETDAEAKRLFTSQQQHVLRLFRNDLGKMQPPVDSMDHLWLPHEKHSVHDFLGASVVGSPETAKQQLDEFINKTQADELIVNTAVYDQTARQKSYELLARLAELTE</sequence>
<dbReference type="EMBL" id="JAUOPG010000003">
    <property type="protein sequence ID" value="MDO6453063.1"/>
    <property type="molecule type" value="Genomic_DNA"/>
</dbReference>
<dbReference type="InterPro" id="IPR050766">
    <property type="entry name" value="Bact_Lucif_Oxidored"/>
</dbReference>
<comment type="caution">
    <text evidence="4">The sequence shown here is derived from an EMBL/GenBank/DDBJ whole genome shotgun (WGS) entry which is preliminary data.</text>
</comment>
<dbReference type="Proteomes" id="UP001169862">
    <property type="component" value="Unassembled WGS sequence"/>
</dbReference>
<dbReference type="CDD" id="cd00347">
    <property type="entry name" value="Flavin_utilizing_monoxygenases"/>
    <property type="match status" value="1"/>
</dbReference>
<evidence type="ECO:0000256" key="2">
    <source>
        <dbReference type="ARBA" id="ARBA00074555"/>
    </source>
</evidence>
<dbReference type="RefSeq" id="WP_303549170.1">
    <property type="nucleotide sequence ID" value="NZ_JAUOPG010000003.1"/>
</dbReference>
<evidence type="ECO:0000259" key="3">
    <source>
        <dbReference type="Pfam" id="PF00296"/>
    </source>
</evidence>
<dbReference type="Pfam" id="PF00296">
    <property type="entry name" value="Bac_luciferase"/>
    <property type="match status" value="1"/>
</dbReference>
<evidence type="ECO:0000256" key="1">
    <source>
        <dbReference type="ARBA" id="ARBA00007789"/>
    </source>
</evidence>
<dbReference type="InterPro" id="IPR019949">
    <property type="entry name" value="CmoO-like"/>
</dbReference>
<proteinExistence type="predicted"/>
<dbReference type="PANTHER" id="PTHR30137:SF6">
    <property type="entry name" value="LUCIFERASE-LIKE MONOOXYGENASE"/>
    <property type="match status" value="1"/>
</dbReference>
<dbReference type="AlphaFoldDB" id="A0AAW7XI58"/>
<dbReference type="InterPro" id="IPR036661">
    <property type="entry name" value="Luciferase-like_sf"/>
</dbReference>
<reference evidence="4" key="1">
    <citation type="submission" date="2023-07" db="EMBL/GenBank/DDBJ databases">
        <title>Genome content predicts the carbon catabolic preferences of heterotrophic bacteria.</title>
        <authorList>
            <person name="Gralka M."/>
        </authorList>
    </citation>
    <scope>NUCLEOTIDE SEQUENCE</scope>
    <source>
        <strain evidence="4">I2M16</strain>
    </source>
</reference>
<dbReference type="FunFam" id="3.20.20.30:FF:000002">
    <property type="entry name" value="LLM class flavin-dependent oxidoreductase"/>
    <property type="match status" value="1"/>
</dbReference>
<dbReference type="GO" id="GO:0016705">
    <property type="term" value="F:oxidoreductase activity, acting on paired donors, with incorporation or reduction of molecular oxygen"/>
    <property type="evidence" value="ECO:0007669"/>
    <property type="project" value="InterPro"/>
</dbReference>
<feature type="domain" description="Luciferase-like" evidence="3">
    <location>
        <begin position="16"/>
        <end position="303"/>
    </location>
</feature>
<evidence type="ECO:0000313" key="4">
    <source>
        <dbReference type="EMBL" id="MDO6453063.1"/>
    </source>
</evidence>
<dbReference type="Gene3D" id="3.20.20.30">
    <property type="entry name" value="Luciferase-like domain"/>
    <property type="match status" value="1"/>
</dbReference>
<organism evidence="4 5">
    <name type="scientific">Neptunomonas phycophila</name>
    <dbReference type="NCBI Taxonomy" id="1572645"/>
    <lineage>
        <taxon>Bacteria</taxon>
        <taxon>Pseudomonadati</taxon>
        <taxon>Pseudomonadota</taxon>
        <taxon>Gammaproteobacteria</taxon>
        <taxon>Oceanospirillales</taxon>
        <taxon>Oceanospirillaceae</taxon>
        <taxon>Neptunomonas</taxon>
    </lineage>
</organism>
<protein>
    <recommendedName>
        <fullName evidence="2">Luciferase-like monooxygenase</fullName>
    </recommendedName>
</protein>